<dbReference type="SUPFAM" id="SSF55136">
    <property type="entry name" value="Probable bacterial effector-binding domain"/>
    <property type="match status" value="1"/>
</dbReference>
<protein>
    <submittedName>
        <fullName evidence="2">SOUL heme-binding protein</fullName>
    </submittedName>
</protein>
<dbReference type="EMBL" id="FXUG01000006">
    <property type="protein sequence ID" value="SMP59612.1"/>
    <property type="molecule type" value="Genomic_DNA"/>
</dbReference>
<dbReference type="InterPro" id="IPR006917">
    <property type="entry name" value="SOUL_heme-bd"/>
</dbReference>
<feature type="region of interest" description="Disordered" evidence="1">
    <location>
        <begin position="167"/>
        <end position="245"/>
    </location>
</feature>
<name>A0ABY1Q6E8_9BACT</name>
<feature type="compositionally biased region" description="Polar residues" evidence="1">
    <location>
        <begin position="198"/>
        <end position="210"/>
    </location>
</feature>
<accession>A0ABY1Q6E8</accession>
<evidence type="ECO:0000256" key="1">
    <source>
        <dbReference type="SAM" id="MobiDB-lite"/>
    </source>
</evidence>
<keyword evidence="3" id="KW-1185">Reference proteome</keyword>
<dbReference type="PANTHER" id="PTHR11220">
    <property type="entry name" value="HEME-BINDING PROTEIN-RELATED"/>
    <property type="match status" value="1"/>
</dbReference>
<comment type="caution">
    <text evidence="2">The sequence shown here is derived from an EMBL/GenBank/DDBJ whole genome shotgun (WGS) entry which is preliminary data.</text>
</comment>
<feature type="compositionally biased region" description="Basic and acidic residues" evidence="1">
    <location>
        <begin position="226"/>
        <end position="236"/>
    </location>
</feature>
<sequence>MRRRMVFFSVAVGLALISVFAWNLTVRAGYESAEYKVVESDGQFEVREYPDLMLVATKTQIDAQGRDGSFMKLFRYISGANEAEQKISMTTPVFMENDAADTQVQMGFVMPKEVAVEGVPVPTGPDVDVRKRPGGRFAVFRFSGRMNAKLAKESEAKLRAWMETKGLDPANANGSDAEGGNQSDASEGDALNPAGGASDNSGSQSVTSSGVEAASYDPPFTPGPLRRNEILIRLKDSSAPTSPDQ</sequence>
<dbReference type="PANTHER" id="PTHR11220:SF1">
    <property type="entry name" value="HEME-BINDING PROTEIN 2"/>
    <property type="match status" value="1"/>
</dbReference>
<dbReference type="InterPro" id="IPR011256">
    <property type="entry name" value="Reg_factor_effector_dom_sf"/>
</dbReference>
<evidence type="ECO:0000313" key="2">
    <source>
        <dbReference type="EMBL" id="SMP59612.1"/>
    </source>
</evidence>
<gene>
    <name evidence="2" type="ORF">SAMN06265222_106250</name>
</gene>
<evidence type="ECO:0000313" key="3">
    <source>
        <dbReference type="Proteomes" id="UP001158067"/>
    </source>
</evidence>
<organism evidence="2 3">
    <name type="scientific">Neorhodopirellula lusitana</name>
    <dbReference type="NCBI Taxonomy" id="445327"/>
    <lineage>
        <taxon>Bacteria</taxon>
        <taxon>Pseudomonadati</taxon>
        <taxon>Planctomycetota</taxon>
        <taxon>Planctomycetia</taxon>
        <taxon>Pirellulales</taxon>
        <taxon>Pirellulaceae</taxon>
        <taxon>Neorhodopirellula</taxon>
    </lineage>
</organism>
<dbReference type="Gene3D" id="3.20.80.10">
    <property type="entry name" value="Regulatory factor, effector binding domain"/>
    <property type="match status" value="1"/>
</dbReference>
<dbReference type="Pfam" id="PF04832">
    <property type="entry name" value="SOUL"/>
    <property type="match status" value="1"/>
</dbReference>
<dbReference type="Proteomes" id="UP001158067">
    <property type="component" value="Unassembled WGS sequence"/>
</dbReference>
<reference evidence="2 3" key="1">
    <citation type="submission" date="2017-05" db="EMBL/GenBank/DDBJ databases">
        <authorList>
            <person name="Varghese N."/>
            <person name="Submissions S."/>
        </authorList>
    </citation>
    <scope>NUCLEOTIDE SEQUENCE [LARGE SCALE GENOMIC DNA]</scope>
    <source>
        <strain evidence="2 3">DSM 25457</strain>
    </source>
</reference>
<proteinExistence type="predicted"/>